<evidence type="ECO:0000256" key="1">
    <source>
        <dbReference type="SAM" id="Phobius"/>
    </source>
</evidence>
<keyword evidence="1" id="KW-0812">Transmembrane</keyword>
<protein>
    <submittedName>
        <fullName evidence="2">Uncharacterized protein</fullName>
    </submittedName>
</protein>
<keyword evidence="1" id="KW-1133">Transmembrane helix</keyword>
<evidence type="ECO:0000313" key="3">
    <source>
        <dbReference type="Proteomes" id="UP000738349"/>
    </source>
</evidence>
<proteinExistence type="predicted"/>
<feature type="transmembrane region" description="Helical" evidence="1">
    <location>
        <begin position="123"/>
        <end position="143"/>
    </location>
</feature>
<comment type="caution">
    <text evidence="2">The sequence shown here is derived from an EMBL/GenBank/DDBJ whole genome shotgun (WGS) entry which is preliminary data.</text>
</comment>
<organism evidence="2 3">
    <name type="scientific">Dactylonectria macrodidyma</name>
    <dbReference type="NCBI Taxonomy" id="307937"/>
    <lineage>
        <taxon>Eukaryota</taxon>
        <taxon>Fungi</taxon>
        <taxon>Dikarya</taxon>
        <taxon>Ascomycota</taxon>
        <taxon>Pezizomycotina</taxon>
        <taxon>Sordariomycetes</taxon>
        <taxon>Hypocreomycetidae</taxon>
        <taxon>Hypocreales</taxon>
        <taxon>Nectriaceae</taxon>
        <taxon>Dactylonectria</taxon>
    </lineage>
</organism>
<evidence type="ECO:0000313" key="2">
    <source>
        <dbReference type="EMBL" id="KAH7134363.1"/>
    </source>
</evidence>
<name>A0A9P9EBC9_9HYPO</name>
<dbReference type="Proteomes" id="UP000738349">
    <property type="component" value="Unassembled WGS sequence"/>
</dbReference>
<reference evidence="2" key="1">
    <citation type="journal article" date="2021" name="Nat. Commun.">
        <title>Genetic determinants of endophytism in the Arabidopsis root mycobiome.</title>
        <authorList>
            <person name="Mesny F."/>
            <person name="Miyauchi S."/>
            <person name="Thiergart T."/>
            <person name="Pickel B."/>
            <person name="Atanasova L."/>
            <person name="Karlsson M."/>
            <person name="Huettel B."/>
            <person name="Barry K.W."/>
            <person name="Haridas S."/>
            <person name="Chen C."/>
            <person name="Bauer D."/>
            <person name="Andreopoulos W."/>
            <person name="Pangilinan J."/>
            <person name="LaButti K."/>
            <person name="Riley R."/>
            <person name="Lipzen A."/>
            <person name="Clum A."/>
            <person name="Drula E."/>
            <person name="Henrissat B."/>
            <person name="Kohler A."/>
            <person name="Grigoriev I.V."/>
            <person name="Martin F.M."/>
            <person name="Hacquard S."/>
        </authorList>
    </citation>
    <scope>NUCLEOTIDE SEQUENCE</scope>
    <source>
        <strain evidence="2">MPI-CAGE-AT-0147</strain>
    </source>
</reference>
<keyword evidence="1" id="KW-0472">Membrane</keyword>
<dbReference type="EMBL" id="JAGMUV010000014">
    <property type="protein sequence ID" value="KAH7134363.1"/>
    <property type="molecule type" value="Genomic_DNA"/>
</dbReference>
<dbReference type="AlphaFoldDB" id="A0A9P9EBC9"/>
<accession>A0A9P9EBC9</accession>
<sequence length="192" mass="20661">MMDLSRLSPSSSARPPAAAFVTQHPKLTIQDMPTNNARSYICPRISARTASPDTPAHPARPYPMLGLCLVARDRQGKASPKAQVFGRLPQGISLRSPVPVPLHGWFGAAAQYGKPFVKTRNSIIIIIIIIIINTLITTAHLSLQACGLLLHSPQRIDTFLARLIHAPFSALLLAAPTPPPQLETSPANLGHP</sequence>
<keyword evidence="3" id="KW-1185">Reference proteome</keyword>
<gene>
    <name evidence="2" type="ORF">EDB81DRAFT_96810</name>
</gene>